<organism evidence="2 3">
    <name type="scientific">Streptomyces sp. 900116325</name>
    <dbReference type="NCBI Taxonomy" id="3154295"/>
    <lineage>
        <taxon>Bacteria</taxon>
        <taxon>Bacillati</taxon>
        <taxon>Actinomycetota</taxon>
        <taxon>Actinomycetes</taxon>
        <taxon>Kitasatosporales</taxon>
        <taxon>Streptomycetaceae</taxon>
        <taxon>Streptomyces</taxon>
    </lineage>
</organism>
<comment type="caution">
    <text evidence="2">The sequence shown here is derived from an EMBL/GenBank/DDBJ whole genome shotgun (WGS) entry which is preliminary data.</text>
</comment>
<dbReference type="EMBL" id="JBEXIP010000032">
    <property type="protein sequence ID" value="MET8436999.1"/>
    <property type="molecule type" value="Genomic_DNA"/>
</dbReference>
<gene>
    <name evidence="2" type="ORF">ABZV61_30375</name>
</gene>
<evidence type="ECO:0000256" key="1">
    <source>
        <dbReference type="SAM" id="MobiDB-lite"/>
    </source>
</evidence>
<protein>
    <submittedName>
        <fullName evidence="2">Uncharacterized protein</fullName>
    </submittedName>
</protein>
<reference evidence="2 3" key="1">
    <citation type="submission" date="2024-06" db="EMBL/GenBank/DDBJ databases">
        <title>The Natural Products Discovery Center: Release of the First 8490 Sequenced Strains for Exploring Actinobacteria Biosynthetic Diversity.</title>
        <authorList>
            <person name="Kalkreuter E."/>
            <person name="Kautsar S.A."/>
            <person name="Yang D."/>
            <person name="Bader C.D."/>
            <person name="Teijaro C.N."/>
            <person name="Fluegel L."/>
            <person name="Davis C.M."/>
            <person name="Simpson J.R."/>
            <person name="Lauterbach L."/>
            <person name="Steele A.D."/>
            <person name="Gui C."/>
            <person name="Meng S."/>
            <person name="Li G."/>
            <person name="Viehrig K."/>
            <person name="Ye F."/>
            <person name="Su P."/>
            <person name="Kiefer A.F."/>
            <person name="Nichols A."/>
            <person name="Cepeda A.J."/>
            <person name="Yan W."/>
            <person name="Fan B."/>
            <person name="Jiang Y."/>
            <person name="Adhikari A."/>
            <person name="Zheng C.-J."/>
            <person name="Schuster L."/>
            <person name="Cowan T.M."/>
            <person name="Smanski M.J."/>
            <person name="Chevrette M.G."/>
            <person name="De Carvalho L.P.S."/>
            <person name="Shen B."/>
        </authorList>
    </citation>
    <scope>NUCLEOTIDE SEQUENCE [LARGE SCALE GENOMIC DNA]</scope>
    <source>
        <strain evidence="2 3">NPDC005137</strain>
    </source>
</reference>
<evidence type="ECO:0000313" key="2">
    <source>
        <dbReference type="EMBL" id="MET8436999.1"/>
    </source>
</evidence>
<dbReference type="Proteomes" id="UP001550044">
    <property type="component" value="Unassembled WGS sequence"/>
</dbReference>
<keyword evidence="3" id="KW-1185">Reference proteome</keyword>
<proteinExistence type="predicted"/>
<feature type="region of interest" description="Disordered" evidence="1">
    <location>
        <begin position="1"/>
        <end position="22"/>
    </location>
</feature>
<sequence>MRRQHAVYAAAGEAQAHGSYREDRRPWVEAAAAAENAIAEHAAAAGIRADDVRSAVEKAARTA</sequence>
<name>A0ABV2UHT9_9ACTN</name>
<accession>A0ABV2UHT9</accession>
<evidence type="ECO:0000313" key="3">
    <source>
        <dbReference type="Proteomes" id="UP001550044"/>
    </source>
</evidence>
<dbReference type="RefSeq" id="WP_356500453.1">
    <property type="nucleotide sequence ID" value="NZ_JBEXEF010000046.1"/>
</dbReference>